<dbReference type="EMBL" id="CM042887">
    <property type="protein sequence ID" value="KAI4331055.1"/>
    <property type="molecule type" value="Genomic_DNA"/>
</dbReference>
<comment type="caution">
    <text evidence="1">The sequence shown here is derived from an EMBL/GenBank/DDBJ whole genome shotgun (WGS) entry which is preliminary data.</text>
</comment>
<proteinExistence type="predicted"/>
<keyword evidence="2" id="KW-1185">Reference proteome</keyword>
<evidence type="ECO:0000313" key="1">
    <source>
        <dbReference type="EMBL" id="KAI4331055.1"/>
    </source>
</evidence>
<protein>
    <submittedName>
        <fullName evidence="1">Uncharacterized protein</fullName>
    </submittedName>
</protein>
<organism evidence="1 2">
    <name type="scientific">Melastoma candidum</name>
    <dbReference type="NCBI Taxonomy" id="119954"/>
    <lineage>
        <taxon>Eukaryota</taxon>
        <taxon>Viridiplantae</taxon>
        <taxon>Streptophyta</taxon>
        <taxon>Embryophyta</taxon>
        <taxon>Tracheophyta</taxon>
        <taxon>Spermatophyta</taxon>
        <taxon>Magnoliopsida</taxon>
        <taxon>eudicotyledons</taxon>
        <taxon>Gunneridae</taxon>
        <taxon>Pentapetalae</taxon>
        <taxon>rosids</taxon>
        <taxon>malvids</taxon>
        <taxon>Myrtales</taxon>
        <taxon>Melastomataceae</taxon>
        <taxon>Melastomatoideae</taxon>
        <taxon>Melastomateae</taxon>
        <taxon>Melastoma</taxon>
    </lineage>
</organism>
<name>A0ACB9N911_9MYRT</name>
<reference evidence="2" key="1">
    <citation type="journal article" date="2023" name="Front. Plant Sci.">
        <title>Chromosomal-level genome assembly of Melastoma candidum provides insights into trichome evolution.</title>
        <authorList>
            <person name="Zhong Y."/>
            <person name="Wu W."/>
            <person name="Sun C."/>
            <person name="Zou P."/>
            <person name="Liu Y."/>
            <person name="Dai S."/>
            <person name="Zhou R."/>
        </authorList>
    </citation>
    <scope>NUCLEOTIDE SEQUENCE [LARGE SCALE GENOMIC DNA]</scope>
</reference>
<gene>
    <name evidence="1" type="ORF">MLD38_029281</name>
</gene>
<evidence type="ECO:0000313" key="2">
    <source>
        <dbReference type="Proteomes" id="UP001057402"/>
    </source>
</evidence>
<accession>A0ACB9N911</accession>
<dbReference type="Proteomes" id="UP001057402">
    <property type="component" value="Chromosome 8"/>
</dbReference>
<sequence>MPVAGSLLSTWRVISLKPLRTQNVLLLLSLLFIAYLPTRPRPSLHPPPELPPSVQRLHRSHQPPPPPLLLRLLLPFPHPPRPLPPPLDSSRFPYTFPCGLLSAVRLARIIKEVVKRSEPGARWYVFGDDDTVFFVDNLLPVMDGCLVRYAHLYGGDARLFSCVAELGIGLIHEPGFHQTDMRGDLFGLLTAHPMSLLVSLHHMEAVDTIFPKMNKTEAMEHLFKAVNVDPARILQQNMCYNRVNSLTISVSWGYAIQVYEGNILLPDLLSVQESFSPWRSRSVHSHYVFNMRDLPRDPCDRPVVFFLDNIISEEKGAQSDYLRQIPGNCVRGNIMRNLKRIACSHGDLNKPLWSQCCDVLPIVNGSMIIHLRKCAEYESWRKFDRLSGR</sequence>